<dbReference type="AlphaFoldDB" id="A0A0C1TQW3"/>
<proteinExistence type="predicted"/>
<dbReference type="RefSeq" id="WP_039643522.1">
    <property type="nucleotide sequence ID" value="NZ_JXBL01000001.1"/>
</dbReference>
<evidence type="ECO:0000313" key="3">
    <source>
        <dbReference type="Proteomes" id="UP000031433"/>
    </source>
</evidence>
<dbReference type="SUPFAM" id="SSF53474">
    <property type="entry name" value="alpha/beta-Hydrolases"/>
    <property type="match status" value="1"/>
</dbReference>
<evidence type="ECO:0000259" key="1">
    <source>
        <dbReference type="Pfam" id="PF12146"/>
    </source>
</evidence>
<dbReference type="InterPro" id="IPR022742">
    <property type="entry name" value="Hydrolase_4"/>
</dbReference>
<dbReference type="PANTHER" id="PTHR12277:SF81">
    <property type="entry name" value="PROTEIN ABHD13"/>
    <property type="match status" value="1"/>
</dbReference>
<feature type="domain" description="Serine aminopeptidase S33" evidence="1">
    <location>
        <begin position="52"/>
        <end position="132"/>
    </location>
</feature>
<sequence length="258" mass="27234">MISRRLRFPGGRGAELAGILDLPEGREPVAFALFAHCFTCSKELKSVVAINRVLTEQGIGVLRFDFTGLGESGGDFSETGFTSTVDDLRAAASFLERSHAAPRLLMGHSLGGTTCLAAAGNIAGCRAVVVIGSPASPAGLRHLFTGKEDELAQNGSARVMVAGRPFRLGRSFLDDVTGVRLDDTIAALGVPLLILHAPDDQVVGFHHAERIFSLAPQPRSLVALDRADHLLLAEEDARYAAGIIAAWAVRYLSPGPGV</sequence>
<dbReference type="Proteomes" id="UP000031433">
    <property type="component" value="Unassembled WGS sequence"/>
</dbReference>
<comment type="caution">
    <text evidence="2">The sequence shown here is derived from an EMBL/GenBank/DDBJ whole genome shotgun (WGS) entry which is preliminary data.</text>
</comment>
<gene>
    <name evidence="2" type="ORF">SE37_03040</name>
</gene>
<dbReference type="Gene3D" id="3.40.50.1820">
    <property type="entry name" value="alpha/beta hydrolase"/>
    <property type="match status" value="1"/>
</dbReference>
<dbReference type="FunFam" id="3.40.50.1820:FF:000487">
    <property type="entry name" value="Dienelactone hydrolase"/>
    <property type="match status" value="1"/>
</dbReference>
<dbReference type="GO" id="GO:0016787">
    <property type="term" value="F:hydrolase activity"/>
    <property type="evidence" value="ECO:0007669"/>
    <property type="project" value="UniProtKB-KW"/>
</dbReference>
<evidence type="ECO:0000313" key="2">
    <source>
        <dbReference type="EMBL" id="KIE41673.1"/>
    </source>
</evidence>
<keyword evidence="2" id="KW-0378">Hydrolase</keyword>
<dbReference type="EMBL" id="JXBL01000001">
    <property type="protein sequence ID" value="KIE41673.1"/>
    <property type="molecule type" value="Genomic_DNA"/>
</dbReference>
<dbReference type="Pfam" id="PF12146">
    <property type="entry name" value="Hydrolase_4"/>
    <property type="match status" value="1"/>
</dbReference>
<reference evidence="2 3" key="1">
    <citation type="submission" date="2015-01" db="EMBL/GenBank/DDBJ databases">
        <title>Genome sequence of the anaerobic bacterium Geobacter soli GSS01, a dissimilatory Fe(III) reducer from soil.</title>
        <authorList>
            <person name="Yang G."/>
            <person name="Zhou S."/>
        </authorList>
    </citation>
    <scope>NUCLEOTIDE SEQUENCE [LARGE SCALE GENOMIC DNA]</scope>
    <source>
        <strain evidence="2 3">GSS01</strain>
    </source>
</reference>
<name>A0A0C1TQW3_9BACT</name>
<dbReference type="InterPro" id="IPR029058">
    <property type="entry name" value="AB_hydrolase_fold"/>
</dbReference>
<accession>A0A0C1TQW3</accession>
<keyword evidence="3" id="KW-1185">Reference proteome</keyword>
<organism evidence="2 3">
    <name type="scientific">Geobacter soli</name>
    <dbReference type="NCBI Taxonomy" id="1510391"/>
    <lineage>
        <taxon>Bacteria</taxon>
        <taxon>Pseudomonadati</taxon>
        <taxon>Thermodesulfobacteriota</taxon>
        <taxon>Desulfuromonadia</taxon>
        <taxon>Geobacterales</taxon>
        <taxon>Geobacteraceae</taxon>
        <taxon>Geobacter</taxon>
    </lineage>
</organism>
<protein>
    <submittedName>
        <fullName evidence="2">Hydrolase</fullName>
    </submittedName>
</protein>
<dbReference type="PANTHER" id="PTHR12277">
    <property type="entry name" value="ALPHA/BETA HYDROLASE DOMAIN-CONTAINING PROTEIN"/>
    <property type="match status" value="1"/>
</dbReference>